<dbReference type="GeneID" id="111088309"/>
<evidence type="ECO:0000313" key="2">
    <source>
        <dbReference type="Proteomes" id="UP000694941"/>
    </source>
</evidence>
<dbReference type="RefSeq" id="XP_022253742.1">
    <property type="nucleotide sequence ID" value="XM_022398034.1"/>
</dbReference>
<accession>A0ABM1TCY6</accession>
<proteinExistence type="predicted"/>
<evidence type="ECO:0000313" key="3">
    <source>
        <dbReference type="RefSeq" id="XP_022253742.1"/>
    </source>
</evidence>
<keyword evidence="1" id="KW-0732">Signal</keyword>
<evidence type="ECO:0000256" key="1">
    <source>
        <dbReference type="SAM" id="SignalP"/>
    </source>
</evidence>
<protein>
    <submittedName>
        <fullName evidence="3">Uncharacterized protein LOC111088309</fullName>
    </submittedName>
</protein>
<keyword evidence="2" id="KW-1185">Reference proteome</keyword>
<dbReference type="PROSITE" id="PS51257">
    <property type="entry name" value="PROKAR_LIPOPROTEIN"/>
    <property type="match status" value="1"/>
</dbReference>
<sequence>MKRAYTLITLIAALSFSCLSVASDHFVDKSLPSCRAKGVCGYVQVNPYGVSSEQFCRCPQGSCPLTTDLFDGKTVPHGYDQYKFCDRQPQLHVCQDDEAVYSYKKKSFVYKDTFDVDVRIRCLCPSDHVFVKNDTKFFYGENTSFLWIQYNCRAPNICNPSDTCRTVTESYDKILHRKKNLVSRQCVCPEEMYCPHHLELAFERVDFGKGGFYQMRCMQDN</sequence>
<feature type="chain" id="PRO_5045428603" evidence="1">
    <location>
        <begin position="23"/>
        <end position="221"/>
    </location>
</feature>
<dbReference type="Gene3D" id="2.20.20.160">
    <property type="match status" value="2"/>
</dbReference>
<reference evidence="3" key="1">
    <citation type="submission" date="2025-08" db="UniProtKB">
        <authorList>
            <consortium name="RefSeq"/>
        </authorList>
    </citation>
    <scope>IDENTIFICATION</scope>
    <source>
        <tissue evidence="3">Muscle</tissue>
    </source>
</reference>
<gene>
    <name evidence="3" type="primary">LOC111088309</name>
</gene>
<feature type="signal peptide" evidence="1">
    <location>
        <begin position="1"/>
        <end position="22"/>
    </location>
</feature>
<organism evidence="2 3">
    <name type="scientific">Limulus polyphemus</name>
    <name type="common">Atlantic horseshoe crab</name>
    <dbReference type="NCBI Taxonomy" id="6850"/>
    <lineage>
        <taxon>Eukaryota</taxon>
        <taxon>Metazoa</taxon>
        <taxon>Ecdysozoa</taxon>
        <taxon>Arthropoda</taxon>
        <taxon>Chelicerata</taxon>
        <taxon>Merostomata</taxon>
        <taxon>Xiphosura</taxon>
        <taxon>Limulidae</taxon>
        <taxon>Limulus</taxon>
    </lineage>
</organism>
<name>A0ABM1TCY6_LIMPO</name>
<dbReference type="Proteomes" id="UP000694941">
    <property type="component" value="Unplaced"/>
</dbReference>